<dbReference type="AlphaFoldDB" id="K1QPQ6"/>
<dbReference type="SUPFAM" id="SSF50475">
    <property type="entry name" value="FMN-binding split barrel"/>
    <property type="match status" value="2"/>
</dbReference>
<dbReference type="InterPro" id="IPR011576">
    <property type="entry name" value="Pyridox_Oxase_N"/>
</dbReference>
<dbReference type="Pfam" id="PF01243">
    <property type="entry name" value="PNPOx_N"/>
    <property type="match status" value="2"/>
</dbReference>
<gene>
    <name evidence="12" type="ORF">CGI_10028532</name>
</gene>
<dbReference type="InterPro" id="IPR019576">
    <property type="entry name" value="Pyridoxamine_oxidase_dimer_C"/>
</dbReference>
<evidence type="ECO:0000256" key="9">
    <source>
        <dbReference type="ARBA" id="ARBA00023002"/>
    </source>
</evidence>
<feature type="domain" description="Pyridoxamine 5'-phosphate oxidase N-terminal" evidence="10">
    <location>
        <begin position="396"/>
        <end position="463"/>
    </location>
</feature>
<dbReference type="PANTHER" id="PTHR10851:SF0">
    <property type="entry name" value="PYRIDOXINE-5'-PHOSPHATE OXIDASE"/>
    <property type="match status" value="1"/>
</dbReference>
<proteinExistence type="inferred from homology"/>
<dbReference type="InterPro" id="IPR000659">
    <property type="entry name" value="Pyridox_Oxase"/>
</dbReference>
<dbReference type="PROSITE" id="PS01064">
    <property type="entry name" value="PYRIDOX_OXIDASE"/>
    <property type="match status" value="1"/>
</dbReference>
<evidence type="ECO:0000256" key="5">
    <source>
        <dbReference type="ARBA" id="ARBA00007301"/>
    </source>
</evidence>
<keyword evidence="9" id="KW-0560">Oxidoreductase</keyword>
<evidence type="ECO:0000256" key="7">
    <source>
        <dbReference type="ARBA" id="ARBA00022630"/>
    </source>
</evidence>
<keyword evidence="7" id="KW-0285">Flavoprotein</keyword>
<comment type="pathway">
    <text evidence="4">Cofactor metabolism; pyridoxal 5'-phosphate salvage; pyridoxal 5'-phosphate from pyridoxine 5'-phosphate: step 1/1.</text>
</comment>
<dbReference type="PANTHER" id="PTHR10851">
    <property type="entry name" value="PYRIDOXINE-5-PHOSPHATE OXIDASE"/>
    <property type="match status" value="1"/>
</dbReference>
<comment type="pathway">
    <text evidence="3">Cofactor metabolism; pyridoxal 5'-phosphate salvage; pyridoxal 5'-phosphate from pyridoxamine 5'-phosphate: step 1/1.</text>
</comment>
<evidence type="ECO:0000256" key="3">
    <source>
        <dbReference type="ARBA" id="ARBA00004738"/>
    </source>
</evidence>
<sequence length="536" mass="61810">MELTLRTLPRVLHKTQTVSCPRISLCHTRLFQNGVNEKSLVAARLSTKSDIVAERTLFQMLPVVYWQTDRHMAGHSKFSNIKHRKEAQDSKKSALMGQYVKLAQSAVKNMRKPYRASDDVFDVGNLVSTNPIQQFEAWFNEARAVPNIGEANAMALATASKSGFPSVRMVLMKGFSEKGFTFFTNYESRKAAELELLQTLSADSESESAEWACAPDFKVPTPSRQMEMPFHLSLPSVDVSEISSAFRPNYMDNLKEVTLEEQEFGEEECEIEVENESEEMKEDTGPGVIKLTITEDIKILTEDFTCLVYRRQHRTFNKKSGRWSVSPVKVDKSYNHIHILQERIVEARLNDQQDPLTFLGLPRPRLNLGSSIRPTGLLQPPPSFSESLSEDYKKNDENPVCSLMFYWDPMKRSVRIEGTVERVPEEESLHYFEQRPRKSRLGAIVSHQSTILESREVINQKYADLLEEYKDEEKNIPKPDYWGGYLVRPISMEFWQGQTNRLHDRIRFHKLKENEAIDSKCMHQGDRDWVFERLAP</sequence>
<accession>K1QPQ6</accession>
<evidence type="ECO:0000256" key="2">
    <source>
        <dbReference type="ARBA" id="ARBA00003691"/>
    </source>
</evidence>
<keyword evidence="8" id="KW-0288">FMN</keyword>
<name>K1QPQ6_MAGGI</name>
<dbReference type="NCBIfam" id="NF004231">
    <property type="entry name" value="PRK05679.1"/>
    <property type="match status" value="1"/>
</dbReference>
<evidence type="ECO:0000313" key="12">
    <source>
        <dbReference type="EMBL" id="EKC30855.1"/>
    </source>
</evidence>
<dbReference type="GO" id="GO:0004733">
    <property type="term" value="F:pyridoxamine phosphate oxidase activity"/>
    <property type="evidence" value="ECO:0007669"/>
    <property type="project" value="UniProtKB-EC"/>
</dbReference>
<dbReference type="EMBL" id="JH817484">
    <property type="protein sequence ID" value="EKC30855.1"/>
    <property type="molecule type" value="Genomic_DNA"/>
</dbReference>
<comment type="similarity">
    <text evidence="5">Belongs to the pyridoxamine 5'-phosphate oxidase family.</text>
</comment>
<evidence type="ECO:0000259" key="10">
    <source>
        <dbReference type="Pfam" id="PF01243"/>
    </source>
</evidence>
<dbReference type="InterPro" id="IPR019740">
    <property type="entry name" value="Pyridox_Oxase_CS"/>
</dbReference>
<comment type="function">
    <text evidence="2">Catalyzes the oxidation of either pyridoxine 5'-phosphate (PNP) or pyridoxamine 5'-phosphate (PMP) into pyridoxal 5'-phosphate (PLP).</text>
</comment>
<organism evidence="12">
    <name type="scientific">Magallana gigas</name>
    <name type="common">Pacific oyster</name>
    <name type="synonym">Crassostrea gigas</name>
    <dbReference type="NCBI Taxonomy" id="29159"/>
    <lineage>
        <taxon>Eukaryota</taxon>
        <taxon>Metazoa</taxon>
        <taxon>Spiralia</taxon>
        <taxon>Lophotrochozoa</taxon>
        <taxon>Mollusca</taxon>
        <taxon>Bivalvia</taxon>
        <taxon>Autobranchia</taxon>
        <taxon>Pteriomorphia</taxon>
        <taxon>Ostreida</taxon>
        <taxon>Ostreoidea</taxon>
        <taxon>Ostreidae</taxon>
        <taxon>Magallana</taxon>
    </lineage>
</organism>
<evidence type="ECO:0000256" key="6">
    <source>
        <dbReference type="ARBA" id="ARBA00012801"/>
    </source>
</evidence>
<dbReference type="HOGENOM" id="CLU_508312_0_0_1"/>
<reference evidence="12" key="1">
    <citation type="journal article" date="2012" name="Nature">
        <title>The oyster genome reveals stress adaptation and complexity of shell formation.</title>
        <authorList>
            <person name="Zhang G."/>
            <person name="Fang X."/>
            <person name="Guo X."/>
            <person name="Li L."/>
            <person name="Luo R."/>
            <person name="Xu F."/>
            <person name="Yang P."/>
            <person name="Zhang L."/>
            <person name="Wang X."/>
            <person name="Qi H."/>
            <person name="Xiong Z."/>
            <person name="Que H."/>
            <person name="Xie Y."/>
            <person name="Holland P.W."/>
            <person name="Paps J."/>
            <person name="Zhu Y."/>
            <person name="Wu F."/>
            <person name="Chen Y."/>
            <person name="Wang J."/>
            <person name="Peng C."/>
            <person name="Meng J."/>
            <person name="Yang L."/>
            <person name="Liu J."/>
            <person name="Wen B."/>
            <person name="Zhang N."/>
            <person name="Huang Z."/>
            <person name="Zhu Q."/>
            <person name="Feng Y."/>
            <person name="Mount A."/>
            <person name="Hedgecock D."/>
            <person name="Xu Z."/>
            <person name="Liu Y."/>
            <person name="Domazet-Loso T."/>
            <person name="Du Y."/>
            <person name="Sun X."/>
            <person name="Zhang S."/>
            <person name="Liu B."/>
            <person name="Cheng P."/>
            <person name="Jiang X."/>
            <person name="Li J."/>
            <person name="Fan D."/>
            <person name="Wang W."/>
            <person name="Fu W."/>
            <person name="Wang T."/>
            <person name="Wang B."/>
            <person name="Zhang J."/>
            <person name="Peng Z."/>
            <person name="Li Y."/>
            <person name="Li N."/>
            <person name="Wang J."/>
            <person name="Chen M."/>
            <person name="He Y."/>
            <person name="Tan F."/>
            <person name="Song X."/>
            <person name="Zheng Q."/>
            <person name="Huang R."/>
            <person name="Yang H."/>
            <person name="Du X."/>
            <person name="Chen L."/>
            <person name="Yang M."/>
            <person name="Gaffney P.M."/>
            <person name="Wang S."/>
            <person name="Luo L."/>
            <person name="She Z."/>
            <person name="Ming Y."/>
            <person name="Huang W."/>
            <person name="Zhang S."/>
            <person name="Huang B."/>
            <person name="Zhang Y."/>
            <person name="Qu T."/>
            <person name="Ni P."/>
            <person name="Miao G."/>
            <person name="Wang J."/>
            <person name="Wang Q."/>
            <person name="Steinberg C.E."/>
            <person name="Wang H."/>
            <person name="Li N."/>
            <person name="Qian L."/>
            <person name="Zhang G."/>
            <person name="Li Y."/>
            <person name="Yang H."/>
            <person name="Liu X."/>
            <person name="Wang J."/>
            <person name="Yin Y."/>
            <person name="Wang J."/>
        </authorList>
    </citation>
    <scope>NUCLEOTIDE SEQUENCE [LARGE SCALE GENOMIC DNA]</scope>
    <source>
        <strain evidence="12">05x7-T-G4-1.051#20</strain>
    </source>
</reference>
<protein>
    <recommendedName>
        <fullName evidence="6">pyridoxal 5'-phosphate synthase</fullName>
        <ecNumber evidence="6">1.4.3.5</ecNumber>
    </recommendedName>
</protein>
<feature type="domain" description="Pyridoxine 5'-phosphate oxidase dimerisation C-terminal" evidence="11">
    <location>
        <begin position="482"/>
        <end position="536"/>
    </location>
</feature>
<evidence type="ECO:0000256" key="8">
    <source>
        <dbReference type="ARBA" id="ARBA00022643"/>
    </source>
</evidence>
<feature type="domain" description="Pyridoxamine 5'-phosphate oxidase N-terminal" evidence="10">
    <location>
        <begin position="148"/>
        <end position="195"/>
    </location>
</feature>
<dbReference type="GO" id="GO:0010181">
    <property type="term" value="F:FMN binding"/>
    <property type="evidence" value="ECO:0007669"/>
    <property type="project" value="InterPro"/>
</dbReference>
<evidence type="ECO:0000259" key="11">
    <source>
        <dbReference type="Pfam" id="PF10590"/>
    </source>
</evidence>
<dbReference type="InterPro" id="IPR012349">
    <property type="entry name" value="Split_barrel_FMN-bd"/>
</dbReference>
<dbReference type="InParanoid" id="K1QPQ6"/>
<dbReference type="UniPathway" id="UPA01068">
    <property type="reaction ID" value="UER00304"/>
</dbReference>
<dbReference type="Pfam" id="PF10590">
    <property type="entry name" value="PNP_phzG_C"/>
    <property type="match status" value="1"/>
</dbReference>
<evidence type="ECO:0000256" key="1">
    <source>
        <dbReference type="ARBA" id="ARBA00001917"/>
    </source>
</evidence>
<evidence type="ECO:0000256" key="4">
    <source>
        <dbReference type="ARBA" id="ARBA00005037"/>
    </source>
</evidence>
<dbReference type="GO" id="GO:0008615">
    <property type="term" value="P:pyridoxine biosynthetic process"/>
    <property type="evidence" value="ECO:0007669"/>
    <property type="project" value="InterPro"/>
</dbReference>
<dbReference type="EC" id="1.4.3.5" evidence="6"/>
<comment type="cofactor">
    <cofactor evidence="1">
        <name>FMN</name>
        <dbReference type="ChEBI" id="CHEBI:58210"/>
    </cofactor>
</comment>
<dbReference type="Gene3D" id="2.30.110.10">
    <property type="entry name" value="Electron Transport, Fmn-binding Protein, Chain A"/>
    <property type="match status" value="2"/>
</dbReference>